<accession>A0ABV4U2M2</accession>
<reference evidence="2 3" key="1">
    <citation type="submission" date="2024-08" db="EMBL/GenBank/DDBJ databases">
        <title>Whole-genome sequencing of halo(alkali)philic microorganisms from hypersaline lakes.</title>
        <authorList>
            <person name="Sorokin D.Y."/>
            <person name="Merkel A.Y."/>
            <person name="Messina E."/>
            <person name="Yakimov M."/>
        </authorList>
    </citation>
    <scope>NUCLEOTIDE SEQUENCE [LARGE SCALE GENOMIC DNA]</scope>
    <source>
        <strain evidence="2 3">AB-hyl4</strain>
    </source>
</reference>
<protein>
    <submittedName>
        <fullName evidence="2">Uncharacterized protein</fullName>
    </submittedName>
</protein>
<keyword evidence="1" id="KW-0472">Membrane</keyword>
<gene>
    <name evidence="2" type="ORF">ACERK3_02160</name>
</gene>
<dbReference type="RefSeq" id="WP_425344011.1">
    <property type="nucleotide sequence ID" value="NZ_JBGUBD010000001.1"/>
</dbReference>
<name>A0ABV4U2M2_9BACT</name>
<organism evidence="2 3">
    <name type="scientific">Natronomicrosphaera hydrolytica</name>
    <dbReference type="NCBI Taxonomy" id="3242702"/>
    <lineage>
        <taxon>Bacteria</taxon>
        <taxon>Pseudomonadati</taxon>
        <taxon>Planctomycetota</taxon>
        <taxon>Phycisphaerae</taxon>
        <taxon>Phycisphaerales</taxon>
        <taxon>Phycisphaeraceae</taxon>
        <taxon>Natronomicrosphaera</taxon>
    </lineage>
</organism>
<evidence type="ECO:0000313" key="3">
    <source>
        <dbReference type="Proteomes" id="UP001575105"/>
    </source>
</evidence>
<keyword evidence="3" id="KW-1185">Reference proteome</keyword>
<comment type="caution">
    <text evidence="2">The sequence shown here is derived from an EMBL/GenBank/DDBJ whole genome shotgun (WGS) entry which is preliminary data.</text>
</comment>
<evidence type="ECO:0000256" key="1">
    <source>
        <dbReference type="SAM" id="Phobius"/>
    </source>
</evidence>
<dbReference type="EMBL" id="JBGUBD010000001">
    <property type="protein sequence ID" value="MFA9477089.1"/>
    <property type="molecule type" value="Genomic_DNA"/>
</dbReference>
<keyword evidence="1" id="KW-0812">Transmembrane</keyword>
<proteinExistence type="predicted"/>
<keyword evidence="1" id="KW-1133">Transmembrane helix</keyword>
<evidence type="ECO:0000313" key="2">
    <source>
        <dbReference type="EMBL" id="MFA9477089.1"/>
    </source>
</evidence>
<feature type="transmembrane region" description="Helical" evidence="1">
    <location>
        <begin position="14"/>
        <end position="32"/>
    </location>
</feature>
<sequence>MNEDRQRPVTRKEFYELGSATFTFMLLMFVAMSVDTEWFNVLLILLIAAVASMYGWLLIKEMKRSA</sequence>
<feature type="transmembrane region" description="Helical" evidence="1">
    <location>
        <begin position="38"/>
        <end position="59"/>
    </location>
</feature>
<dbReference type="Proteomes" id="UP001575105">
    <property type="component" value="Unassembled WGS sequence"/>
</dbReference>